<comment type="catalytic activity">
    <reaction evidence="8">
        <text>L-seryl-[protein] + ATP = O-phospho-L-seryl-[protein] + ADP + H(+)</text>
        <dbReference type="Rhea" id="RHEA:17989"/>
        <dbReference type="Rhea" id="RHEA-COMP:9863"/>
        <dbReference type="Rhea" id="RHEA-COMP:11604"/>
        <dbReference type="ChEBI" id="CHEBI:15378"/>
        <dbReference type="ChEBI" id="CHEBI:29999"/>
        <dbReference type="ChEBI" id="CHEBI:30616"/>
        <dbReference type="ChEBI" id="CHEBI:83421"/>
        <dbReference type="ChEBI" id="CHEBI:456216"/>
        <dbReference type="EC" id="2.7.11.1"/>
    </reaction>
</comment>
<evidence type="ECO:0000256" key="3">
    <source>
        <dbReference type="ARBA" id="ARBA00022679"/>
    </source>
</evidence>
<evidence type="ECO:0000256" key="9">
    <source>
        <dbReference type="SAM" id="MobiDB-lite"/>
    </source>
</evidence>
<keyword evidence="3" id="KW-0808">Transferase</keyword>
<feature type="compositionally biased region" description="Low complexity" evidence="9">
    <location>
        <begin position="53"/>
        <end position="67"/>
    </location>
</feature>
<dbReference type="InterPro" id="IPR050660">
    <property type="entry name" value="NEK_Ser/Thr_kinase"/>
</dbReference>
<evidence type="ECO:0000313" key="11">
    <source>
        <dbReference type="EMBL" id="KAF2485465.1"/>
    </source>
</evidence>
<evidence type="ECO:0000256" key="8">
    <source>
        <dbReference type="ARBA" id="ARBA00048679"/>
    </source>
</evidence>
<keyword evidence="5 11" id="KW-0418">Kinase</keyword>
<dbReference type="InterPro" id="IPR000719">
    <property type="entry name" value="Prot_kinase_dom"/>
</dbReference>
<gene>
    <name evidence="11" type="ORF">BDY17DRAFT_293658</name>
</gene>
<evidence type="ECO:0000256" key="1">
    <source>
        <dbReference type="ARBA" id="ARBA00012513"/>
    </source>
</evidence>
<keyword evidence="6" id="KW-0067">ATP-binding</keyword>
<dbReference type="InterPro" id="IPR008271">
    <property type="entry name" value="Ser/Thr_kinase_AS"/>
</dbReference>
<dbReference type="SUPFAM" id="SSF56112">
    <property type="entry name" value="Protein kinase-like (PK-like)"/>
    <property type="match status" value="1"/>
</dbReference>
<dbReference type="PROSITE" id="PS50011">
    <property type="entry name" value="PROTEIN_KINASE_DOM"/>
    <property type="match status" value="1"/>
</dbReference>
<evidence type="ECO:0000256" key="4">
    <source>
        <dbReference type="ARBA" id="ARBA00022741"/>
    </source>
</evidence>
<evidence type="ECO:0000259" key="10">
    <source>
        <dbReference type="PROSITE" id="PS50011"/>
    </source>
</evidence>
<dbReference type="PROSITE" id="PS00108">
    <property type="entry name" value="PROTEIN_KINASE_ST"/>
    <property type="match status" value="1"/>
</dbReference>
<dbReference type="PANTHER" id="PTHR43671:SF98">
    <property type="entry name" value="SERINE_THREONINE-PROTEIN KINASE NEK11"/>
    <property type="match status" value="1"/>
</dbReference>
<keyword evidence="2" id="KW-0723">Serine/threonine-protein kinase</keyword>
<feature type="domain" description="Protein kinase" evidence="10">
    <location>
        <begin position="144"/>
        <end position="435"/>
    </location>
</feature>
<dbReference type="GeneID" id="54474021"/>
<dbReference type="OrthoDB" id="310217at2759"/>
<feature type="region of interest" description="Disordered" evidence="9">
    <location>
        <begin position="1"/>
        <end position="67"/>
    </location>
</feature>
<evidence type="ECO:0000256" key="6">
    <source>
        <dbReference type="ARBA" id="ARBA00022840"/>
    </source>
</evidence>
<dbReference type="RefSeq" id="XP_033592034.1">
    <property type="nucleotide sequence ID" value="XM_033733019.1"/>
</dbReference>
<evidence type="ECO:0000313" key="12">
    <source>
        <dbReference type="Proteomes" id="UP000799767"/>
    </source>
</evidence>
<accession>A0A6A6PZL1</accession>
<dbReference type="GO" id="GO:0005634">
    <property type="term" value="C:nucleus"/>
    <property type="evidence" value="ECO:0007669"/>
    <property type="project" value="TreeGrafter"/>
</dbReference>
<evidence type="ECO:0000256" key="2">
    <source>
        <dbReference type="ARBA" id="ARBA00022527"/>
    </source>
</evidence>
<dbReference type="Pfam" id="PF00069">
    <property type="entry name" value="Pkinase"/>
    <property type="match status" value="1"/>
</dbReference>
<feature type="compositionally biased region" description="Polar residues" evidence="9">
    <location>
        <begin position="30"/>
        <end position="52"/>
    </location>
</feature>
<proteinExistence type="predicted"/>
<dbReference type="Gene3D" id="1.10.510.10">
    <property type="entry name" value="Transferase(Phosphotransferase) domain 1"/>
    <property type="match status" value="1"/>
</dbReference>
<comment type="catalytic activity">
    <reaction evidence="7">
        <text>L-threonyl-[protein] + ATP = O-phospho-L-threonyl-[protein] + ADP + H(+)</text>
        <dbReference type="Rhea" id="RHEA:46608"/>
        <dbReference type="Rhea" id="RHEA-COMP:11060"/>
        <dbReference type="Rhea" id="RHEA-COMP:11605"/>
        <dbReference type="ChEBI" id="CHEBI:15378"/>
        <dbReference type="ChEBI" id="CHEBI:30013"/>
        <dbReference type="ChEBI" id="CHEBI:30616"/>
        <dbReference type="ChEBI" id="CHEBI:61977"/>
        <dbReference type="ChEBI" id="CHEBI:456216"/>
        <dbReference type="EC" id="2.7.11.1"/>
    </reaction>
</comment>
<dbReference type="PANTHER" id="PTHR43671">
    <property type="entry name" value="SERINE/THREONINE-PROTEIN KINASE NEK"/>
    <property type="match status" value="1"/>
</dbReference>
<dbReference type="InterPro" id="IPR011009">
    <property type="entry name" value="Kinase-like_dom_sf"/>
</dbReference>
<evidence type="ECO:0000256" key="5">
    <source>
        <dbReference type="ARBA" id="ARBA00022777"/>
    </source>
</evidence>
<organism evidence="11 12">
    <name type="scientific">Neohortaea acidophila</name>
    <dbReference type="NCBI Taxonomy" id="245834"/>
    <lineage>
        <taxon>Eukaryota</taxon>
        <taxon>Fungi</taxon>
        <taxon>Dikarya</taxon>
        <taxon>Ascomycota</taxon>
        <taxon>Pezizomycotina</taxon>
        <taxon>Dothideomycetes</taxon>
        <taxon>Dothideomycetidae</taxon>
        <taxon>Mycosphaerellales</taxon>
        <taxon>Teratosphaeriaceae</taxon>
        <taxon>Neohortaea</taxon>
    </lineage>
</organism>
<name>A0A6A6PZL1_9PEZI</name>
<dbReference type="EC" id="2.7.11.1" evidence="1"/>
<protein>
    <recommendedName>
        <fullName evidence="1">non-specific serine/threonine protein kinase</fullName>
        <ecNumber evidence="1">2.7.11.1</ecNumber>
    </recommendedName>
</protein>
<feature type="compositionally biased region" description="Low complexity" evidence="9">
    <location>
        <begin position="98"/>
        <end position="108"/>
    </location>
</feature>
<dbReference type="SMART" id="SM00220">
    <property type="entry name" value="S_TKc"/>
    <property type="match status" value="1"/>
</dbReference>
<feature type="region of interest" description="Disordered" evidence="9">
    <location>
        <begin position="84"/>
        <end position="134"/>
    </location>
</feature>
<dbReference type="AlphaFoldDB" id="A0A6A6PZL1"/>
<dbReference type="GO" id="GO:0004674">
    <property type="term" value="F:protein serine/threonine kinase activity"/>
    <property type="evidence" value="ECO:0007669"/>
    <property type="project" value="UniProtKB-KW"/>
</dbReference>
<keyword evidence="4" id="KW-0547">Nucleotide-binding</keyword>
<sequence>MDSARSFFPPGYNAHASDSSRRNAHRQPGGSISTKSSAIRSANTPTSSGVHRSSNTSATSVSSHSTSYPPVAFHSYVPNPAFQAPNAYRGPPNTPENSSATASSSYVSQIGSQGFVYPRDGPGRNALTHHSRPPRAVRLGSKTYTIGSVIQPPSGGNTLMSDGVRIIIDSHSRDFVEKRLKMHSAEQRERANAEMNALQQIRRAGGSPHVNQIEDAFWQLGTDHASLVLDFCNANTLEAYIDSCRRKNEKIDEQFCWQAMAQLSAGIAMCHYGVPDPFSTSDSPADWNAICHLDIKPANVFMDTRKSVGYENLPYPTLILGDFGCCITKDDRMRGKIKSNVPPYGTAGWFPPETTYADPGPKGAYGKHSDIWQLGGVIQTMCRLIAVPDTYYLDTDRPCGRGYTPQLGNAVRMCMHKEAFTRPNAIDVAKNVKRLSGLPNRPT</sequence>
<reference evidence="11" key="1">
    <citation type="journal article" date="2020" name="Stud. Mycol.">
        <title>101 Dothideomycetes genomes: a test case for predicting lifestyles and emergence of pathogens.</title>
        <authorList>
            <person name="Haridas S."/>
            <person name="Albert R."/>
            <person name="Binder M."/>
            <person name="Bloem J."/>
            <person name="Labutti K."/>
            <person name="Salamov A."/>
            <person name="Andreopoulos B."/>
            <person name="Baker S."/>
            <person name="Barry K."/>
            <person name="Bills G."/>
            <person name="Bluhm B."/>
            <person name="Cannon C."/>
            <person name="Castanera R."/>
            <person name="Culley D."/>
            <person name="Daum C."/>
            <person name="Ezra D."/>
            <person name="Gonzalez J."/>
            <person name="Henrissat B."/>
            <person name="Kuo A."/>
            <person name="Liang C."/>
            <person name="Lipzen A."/>
            <person name="Lutzoni F."/>
            <person name="Magnuson J."/>
            <person name="Mondo S."/>
            <person name="Nolan M."/>
            <person name="Ohm R."/>
            <person name="Pangilinan J."/>
            <person name="Park H.-J."/>
            <person name="Ramirez L."/>
            <person name="Alfaro M."/>
            <person name="Sun H."/>
            <person name="Tritt A."/>
            <person name="Yoshinaga Y."/>
            <person name="Zwiers L.-H."/>
            <person name="Turgeon B."/>
            <person name="Goodwin S."/>
            <person name="Spatafora J."/>
            <person name="Crous P."/>
            <person name="Grigoriev I."/>
        </authorList>
    </citation>
    <scope>NUCLEOTIDE SEQUENCE</scope>
    <source>
        <strain evidence="11">CBS 113389</strain>
    </source>
</reference>
<dbReference type="EMBL" id="MU001633">
    <property type="protein sequence ID" value="KAF2485465.1"/>
    <property type="molecule type" value="Genomic_DNA"/>
</dbReference>
<dbReference type="Proteomes" id="UP000799767">
    <property type="component" value="Unassembled WGS sequence"/>
</dbReference>
<evidence type="ECO:0000256" key="7">
    <source>
        <dbReference type="ARBA" id="ARBA00047899"/>
    </source>
</evidence>
<dbReference type="GO" id="GO:0005524">
    <property type="term" value="F:ATP binding"/>
    <property type="evidence" value="ECO:0007669"/>
    <property type="project" value="UniProtKB-KW"/>
</dbReference>
<keyword evidence="12" id="KW-1185">Reference proteome</keyword>